<name>T1AC17_9ZZZZ</name>
<feature type="domain" description="GGDEF" evidence="1">
    <location>
        <begin position="16"/>
        <end position="124"/>
    </location>
</feature>
<dbReference type="SUPFAM" id="SSF55073">
    <property type="entry name" value="Nucleotide cyclase"/>
    <property type="match status" value="1"/>
</dbReference>
<dbReference type="Gene3D" id="3.30.70.270">
    <property type="match status" value="1"/>
</dbReference>
<gene>
    <name evidence="2" type="ORF">B1A_12145</name>
</gene>
<proteinExistence type="predicted"/>
<dbReference type="PANTHER" id="PTHR46663:SF2">
    <property type="entry name" value="GGDEF DOMAIN-CONTAINING PROTEIN"/>
    <property type="match status" value="1"/>
</dbReference>
<protein>
    <submittedName>
        <fullName evidence="2">Diguanylate cyclase</fullName>
    </submittedName>
</protein>
<dbReference type="PROSITE" id="PS50887">
    <property type="entry name" value="GGDEF"/>
    <property type="match status" value="1"/>
</dbReference>
<dbReference type="Pfam" id="PF00990">
    <property type="entry name" value="GGDEF"/>
    <property type="match status" value="1"/>
</dbReference>
<accession>T1AC17</accession>
<dbReference type="EMBL" id="AUZX01008779">
    <property type="protein sequence ID" value="EQD54582.1"/>
    <property type="molecule type" value="Genomic_DNA"/>
</dbReference>
<dbReference type="AlphaFoldDB" id="T1AC17"/>
<reference evidence="2" key="1">
    <citation type="submission" date="2013-08" db="EMBL/GenBank/DDBJ databases">
        <authorList>
            <person name="Mendez C."/>
            <person name="Richter M."/>
            <person name="Ferrer M."/>
            <person name="Sanchez J."/>
        </authorList>
    </citation>
    <scope>NUCLEOTIDE SEQUENCE</scope>
</reference>
<evidence type="ECO:0000313" key="2">
    <source>
        <dbReference type="EMBL" id="EQD54582.1"/>
    </source>
</evidence>
<reference evidence="2" key="2">
    <citation type="journal article" date="2014" name="ISME J.">
        <title>Microbial stratification in low pH oxic and suboxic macroscopic growths along an acid mine drainage.</title>
        <authorList>
            <person name="Mendez-Garcia C."/>
            <person name="Mesa V."/>
            <person name="Sprenger R.R."/>
            <person name="Richter M."/>
            <person name="Diez M.S."/>
            <person name="Solano J."/>
            <person name="Bargiela R."/>
            <person name="Golyshina O.V."/>
            <person name="Manteca A."/>
            <person name="Ramos J.L."/>
            <person name="Gallego J.R."/>
            <person name="Llorente I."/>
            <person name="Martins Dos Santos V.A."/>
            <person name="Jensen O.N."/>
            <person name="Pelaez A.I."/>
            <person name="Sanchez J."/>
            <person name="Ferrer M."/>
        </authorList>
    </citation>
    <scope>NUCLEOTIDE SEQUENCE</scope>
</reference>
<dbReference type="PANTHER" id="PTHR46663">
    <property type="entry name" value="DIGUANYLATE CYCLASE DGCT-RELATED"/>
    <property type="match status" value="1"/>
</dbReference>
<evidence type="ECO:0000259" key="1">
    <source>
        <dbReference type="PROSITE" id="PS50887"/>
    </source>
</evidence>
<dbReference type="CDD" id="cd01949">
    <property type="entry name" value="GGDEF"/>
    <property type="match status" value="1"/>
</dbReference>
<comment type="caution">
    <text evidence="2">The sequence shown here is derived from an EMBL/GenBank/DDBJ whole genome shotgun (WGS) entry which is preliminary data.</text>
</comment>
<feature type="non-terminal residue" evidence="2">
    <location>
        <position position="124"/>
    </location>
</feature>
<dbReference type="NCBIfam" id="TIGR00254">
    <property type="entry name" value="GGDEF"/>
    <property type="match status" value="1"/>
</dbReference>
<dbReference type="InterPro" id="IPR029787">
    <property type="entry name" value="Nucleotide_cyclase"/>
</dbReference>
<dbReference type="InterPro" id="IPR000160">
    <property type="entry name" value="GGDEF_dom"/>
</dbReference>
<dbReference type="SMART" id="SM00267">
    <property type="entry name" value="GGDEF"/>
    <property type="match status" value="1"/>
</dbReference>
<organism evidence="2">
    <name type="scientific">mine drainage metagenome</name>
    <dbReference type="NCBI Taxonomy" id="410659"/>
    <lineage>
        <taxon>unclassified sequences</taxon>
        <taxon>metagenomes</taxon>
        <taxon>ecological metagenomes</taxon>
    </lineage>
</organism>
<sequence>MERINLEIGHCQSSGNGLALLFLDMDGFKEINDTWGHGAGDYFLKSIGERILAHIRSSDIVARIGGDEFVVLLEMSSEQKDLGPFLDSFVKRLSVPVDYDGRSLQATVSIGVSFFPKDALSAEE</sequence>
<dbReference type="InterPro" id="IPR052163">
    <property type="entry name" value="DGC-Regulatory_Protein"/>
</dbReference>
<dbReference type="InterPro" id="IPR043128">
    <property type="entry name" value="Rev_trsase/Diguanyl_cyclase"/>
</dbReference>